<organism evidence="3 4">
    <name type="scientific">Alternaria atra</name>
    <dbReference type="NCBI Taxonomy" id="119953"/>
    <lineage>
        <taxon>Eukaryota</taxon>
        <taxon>Fungi</taxon>
        <taxon>Dikarya</taxon>
        <taxon>Ascomycota</taxon>
        <taxon>Pezizomycotina</taxon>
        <taxon>Dothideomycetes</taxon>
        <taxon>Pleosporomycetidae</taxon>
        <taxon>Pleosporales</taxon>
        <taxon>Pleosporineae</taxon>
        <taxon>Pleosporaceae</taxon>
        <taxon>Alternaria</taxon>
        <taxon>Alternaria sect. Ulocladioides</taxon>
    </lineage>
</organism>
<dbReference type="InterPro" id="IPR046529">
    <property type="entry name" value="DUF6594"/>
</dbReference>
<dbReference type="AlphaFoldDB" id="A0A8J2I1K4"/>
<sequence>MSLVASVGKPQPLQKVVTSPTLMESSRDGYPSLAALMQTYPDYAIFRRFGELNYLHLLRLQSELQDMENELQKIREEDMESDDPIRMCYAKDFRAMRDNKEVGDSEQYDHIVNIGEKVKEYNEALLQALQVQKVTQPTERELNQLSDWLSRPKGGNNFLVGEEAQLWQGRDTTEYVTLFRRELEDDAFTSFLSGWLLDIYHKIIGHKREKKYGTGARDVEVRKYSTGRIGKASNVVAAAISSILPTLAILALYFVKRMITRIGLTIMFTTVFSVALAVFTTARKVEIFSATAAFAAVEVVFIGSSNSTG</sequence>
<evidence type="ECO:0000313" key="3">
    <source>
        <dbReference type="EMBL" id="CAG5156783.1"/>
    </source>
</evidence>
<evidence type="ECO:0000256" key="1">
    <source>
        <dbReference type="SAM" id="Phobius"/>
    </source>
</evidence>
<proteinExistence type="predicted"/>
<evidence type="ECO:0000313" key="4">
    <source>
        <dbReference type="Proteomes" id="UP000676310"/>
    </source>
</evidence>
<keyword evidence="1" id="KW-0812">Transmembrane</keyword>
<comment type="caution">
    <text evidence="3">The sequence shown here is derived from an EMBL/GenBank/DDBJ whole genome shotgun (WGS) entry which is preliminary data.</text>
</comment>
<dbReference type="Proteomes" id="UP000676310">
    <property type="component" value="Unassembled WGS sequence"/>
</dbReference>
<feature type="transmembrane region" description="Helical" evidence="1">
    <location>
        <begin position="287"/>
        <end position="304"/>
    </location>
</feature>
<dbReference type="PANTHER" id="PTHR34502">
    <property type="entry name" value="DUF6594 DOMAIN-CONTAINING PROTEIN-RELATED"/>
    <property type="match status" value="1"/>
</dbReference>
<name>A0A8J2I1K4_9PLEO</name>
<evidence type="ECO:0000259" key="2">
    <source>
        <dbReference type="Pfam" id="PF20237"/>
    </source>
</evidence>
<accession>A0A8J2I1K4</accession>
<protein>
    <recommendedName>
        <fullName evidence="2">DUF6594 domain-containing protein</fullName>
    </recommendedName>
</protein>
<keyword evidence="4" id="KW-1185">Reference proteome</keyword>
<dbReference type="Pfam" id="PF20237">
    <property type="entry name" value="DUF6594"/>
    <property type="match status" value="1"/>
</dbReference>
<keyword evidence="1" id="KW-1133">Transmembrane helix</keyword>
<keyword evidence="1" id="KW-0472">Membrane</keyword>
<dbReference type="OrthoDB" id="3673955at2759"/>
<dbReference type="GeneID" id="67016258"/>
<reference evidence="3" key="1">
    <citation type="submission" date="2021-05" db="EMBL/GenBank/DDBJ databases">
        <authorList>
            <person name="Stam R."/>
        </authorList>
    </citation>
    <scope>NUCLEOTIDE SEQUENCE</scope>
    <source>
        <strain evidence="3">CS162</strain>
    </source>
</reference>
<feature type="transmembrane region" description="Helical" evidence="1">
    <location>
        <begin position="262"/>
        <end position="281"/>
    </location>
</feature>
<feature type="domain" description="DUF6594" evidence="2">
    <location>
        <begin position="30"/>
        <end position="299"/>
    </location>
</feature>
<dbReference type="EMBL" id="CAJRGZ010000017">
    <property type="protein sequence ID" value="CAG5156783.1"/>
    <property type="molecule type" value="Genomic_DNA"/>
</dbReference>
<dbReference type="PANTHER" id="PTHR34502:SF5">
    <property type="entry name" value="DUF6594 DOMAIN-CONTAINING PROTEIN"/>
    <property type="match status" value="1"/>
</dbReference>
<gene>
    <name evidence="3" type="ORF">ALTATR162_LOCUS4576</name>
</gene>
<dbReference type="RefSeq" id="XP_043168126.1">
    <property type="nucleotide sequence ID" value="XM_043312191.1"/>
</dbReference>
<feature type="transmembrane region" description="Helical" evidence="1">
    <location>
        <begin position="235"/>
        <end position="255"/>
    </location>
</feature>